<accession>Q8EVF6</accession>
<protein>
    <submittedName>
        <fullName evidence="4">Arginine deiminase</fullName>
    </submittedName>
</protein>
<dbReference type="EMBL" id="BA000026">
    <property type="protein sequence ID" value="BAC44398.1"/>
    <property type="molecule type" value="Genomic_DNA"/>
</dbReference>
<dbReference type="GO" id="GO:0016990">
    <property type="term" value="F:arginine deiminase activity"/>
    <property type="evidence" value="ECO:0007669"/>
    <property type="project" value="InterPro"/>
</dbReference>
<evidence type="ECO:0000256" key="3">
    <source>
        <dbReference type="PIRSR" id="PIRSR006356-1"/>
    </source>
</evidence>
<proteinExistence type="evidence at protein level"/>
<dbReference type="BRENDA" id="3.5.3.6">
    <property type="organism ID" value="10550"/>
</dbReference>
<evidence type="ECO:0000256" key="1">
    <source>
        <dbReference type="ARBA" id="ARBA00010206"/>
    </source>
</evidence>
<dbReference type="PANTHER" id="PTHR47271">
    <property type="entry name" value="ARGININE DEIMINASE"/>
    <property type="match status" value="1"/>
</dbReference>
<evidence type="ECO:0000313" key="4">
    <source>
        <dbReference type="EMBL" id="BAC44398.1"/>
    </source>
</evidence>
<dbReference type="SUPFAM" id="SSF55909">
    <property type="entry name" value="Pentein"/>
    <property type="match status" value="1"/>
</dbReference>
<dbReference type="FunCoup" id="Q8EVF6">
    <property type="interactions" value="15"/>
</dbReference>
<dbReference type="PRINTS" id="PR01466">
    <property type="entry name" value="ARGDEIMINASE"/>
</dbReference>
<dbReference type="PANTHER" id="PTHR47271:SF2">
    <property type="entry name" value="ARGININE DEIMINASE"/>
    <property type="match status" value="1"/>
</dbReference>
<organism evidence="4 5">
    <name type="scientific">Malacoplasma penetrans (strain HF-2)</name>
    <name type="common">Mycoplasma penetrans</name>
    <dbReference type="NCBI Taxonomy" id="272633"/>
    <lineage>
        <taxon>Bacteria</taxon>
        <taxon>Bacillati</taxon>
        <taxon>Mycoplasmatota</taxon>
        <taxon>Mycoplasmoidales</taxon>
        <taxon>Mycoplasmoidaceae</taxon>
        <taxon>Malacoplasma</taxon>
    </lineage>
</organism>
<gene>
    <name evidence="4" type="ordered locus">MYPE6080</name>
</gene>
<dbReference type="InterPro" id="IPR003876">
    <property type="entry name" value="Arg_deiminase"/>
</dbReference>
<evidence type="ECO:0007829" key="6">
    <source>
        <dbReference type="PDB" id="4E4J"/>
    </source>
</evidence>
<dbReference type="AlphaFoldDB" id="Q8EVF6"/>
<dbReference type="Proteomes" id="UP000002522">
    <property type="component" value="Chromosome"/>
</dbReference>
<evidence type="ECO:0000256" key="2">
    <source>
        <dbReference type="ARBA" id="ARBA00022801"/>
    </source>
</evidence>
<comment type="similarity">
    <text evidence="1">Belongs to the arginine deiminase family.</text>
</comment>
<reference evidence="6" key="2">
    <citation type="journal article" date="2012" name="PLoS ONE">
        <title>Structural characterization of the enzymes composing the arginine deiminase pathway in Mycoplasma penetrans.</title>
        <authorList>
            <person name="Gallego P."/>
            <person name="Planell R."/>
            <person name="Benach J."/>
            <person name="Querol E."/>
            <person name="Perez-Pons J.A."/>
            <person name="Reverter D."/>
        </authorList>
    </citation>
    <scope>X-RAY CRYSTALLOGRAPHY (2.30 ANGSTROMS) OF 43-452</scope>
</reference>
<keyword evidence="6" id="KW-0002">3D-structure</keyword>
<dbReference type="eggNOG" id="COG2235">
    <property type="taxonomic scope" value="Bacteria"/>
</dbReference>
<evidence type="ECO:0000313" key="5">
    <source>
        <dbReference type="Proteomes" id="UP000002522"/>
    </source>
</evidence>
<dbReference type="PDBsum" id="4E4J"/>
<keyword evidence="5" id="KW-1185">Reference proteome</keyword>
<dbReference type="STRING" id="272633.gene:10731725"/>
<dbReference type="EvolutionaryTrace" id="Q8EVF6"/>
<dbReference type="KEGG" id="mpe:MYPE6080"/>
<reference evidence="4 5" key="1">
    <citation type="journal article" date="2002" name="Nucleic Acids Res.">
        <title>The complete genomic sequence of Mycoplasma penetrans, an intracellular bacterial pathogen in humans.</title>
        <authorList>
            <person name="Sasaki Y."/>
            <person name="Ishikawa J."/>
            <person name="Yamashita A."/>
            <person name="Oshima K."/>
            <person name="Kenri T."/>
            <person name="Furuya K."/>
            <person name="Yoshino C."/>
            <person name="Horino A."/>
            <person name="Shiba T."/>
            <person name="Sasaki T."/>
            <person name="Hattori M."/>
        </authorList>
    </citation>
    <scope>NUCLEOTIDE SEQUENCE [LARGE SCALE GENOMIC DNA]</scope>
    <source>
        <strain evidence="4 5">HF-2</strain>
    </source>
</reference>
<dbReference type="PDB" id="4E4J">
    <property type="method" value="X-ray"/>
    <property type="resolution" value="2.30 A"/>
    <property type="chains" value="A/B/C/D/E/F/G/H/I/J/K/L=43-452"/>
</dbReference>
<dbReference type="HOGENOM" id="CLU_052662_0_1_14"/>
<dbReference type="GO" id="GO:0019546">
    <property type="term" value="P:L-arginine deiminase pathway"/>
    <property type="evidence" value="ECO:0007669"/>
    <property type="project" value="TreeGrafter"/>
</dbReference>
<dbReference type="Gene3D" id="1.10.3930.10">
    <property type="entry name" value="Arginine deiminase"/>
    <property type="match status" value="1"/>
</dbReference>
<dbReference type="PIRSF" id="PIRSF006356">
    <property type="entry name" value="Arg_deiminase"/>
    <property type="match status" value="1"/>
</dbReference>
<name>Q8EVF6_MALP2</name>
<dbReference type="Gene3D" id="3.75.10.10">
    <property type="entry name" value="L-arginine/glycine Amidinotransferase, Chain A"/>
    <property type="match status" value="1"/>
</dbReference>
<dbReference type="InParanoid" id="Q8EVF6"/>
<feature type="active site" description="Amidino-cysteine intermediate" evidence="3">
    <location>
        <position position="440"/>
    </location>
</feature>
<dbReference type="Pfam" id="PF02274">
    <property type="entry name" value="ADI"/>
    <property type="match status" value="1"/>
</dbReference>
<keyword evidence="2" id="KW-0378">Hydrolase</keyword>
<dbReference type="SMR" id="Q8EVF6"/>
<sequence>MVITIALNILNKIYFKPQNRSILKLYRLPSLCTQISIFIGGKMSSIDKNSLGNGINVYSEIGELKEVLVHTPGDEIRYTAPSRLEELLFSAVLKADTAIEEHKGFVKILQNNGIKVIQLCDLVAETYELCSKEVRNSFIEQYLDEALPVLKKEIRPVVKDYLLSFPTVQMVRKMMSGILANELNIKQDNPLIIDGMPNLYFTRDPFASMGNGVSINCMKYPTRKREVIFSRFVFTNNPKYKNTPRYFDIVGNNGTIEGGDIFIYNSKTLVIGNSERTNFAAIESVAKNIQANKDCTFERIVVINVPPMPNLMHLDTWLTMLDYDKFLYSPNMMNVLKIWEIDLNVKPVKFVEKKGTLEEVLYSIIDKKPILIPIAGKGANQLDIDIETHFDGTNYLTIAPGVVVGYERNEKTQKALVEAGIKVLSFNGSQLSLGMGSARCMSMPLIRENLKK</sequence>